<proteinExistence type="predicted"/>
<accession>A0A8X8AXT4</accession>
<evidence type="ECO:0000256" key="3">
    <source>
        <dbReference type="ARBA" id="ARBA00022833"/>
    </source>
</evidence>
<dbReference type="PANTHER" id="PTHR33248">
    <property type="entry name" value="ZINC ION-BINDING PROTEIN"/>
    <property type="match status" value="1"/>
</dbReference>
<name>A0A8X8AXT4_BRACI</name>
<evidence type="ECO:0000313" key="7">
    <source>
        <dbReference type="Proteomes" id="UP000886595"/>
    </source>
</evidence>
<protein>
    <recommendedName>
        <fullName evidence="5">GRF-type domain-containing protein</fullName>
    </recommendedName>
</protein>
<dbReference type="PROSITE" id="PS51999">
    <property type="entry name" value="ZF_GRF"/>
    <property type="match status" value="1"/>
</dbReference>
<reference evidence="6 7" key="1">
    <citation type="submission" date="2020-02" db="EMBL/GenBank/DDBJ databases">
        <authorList>
            <person name="Ma Q."/>
            <person name="Huang Y."/>
            <person name="Song X."/>
            <person name="Pei D."/>
        </authorList>
    </citation>
    <scope>NUCLEOTIDE SEQUENCE [LARGE SCALE GENOMIC DNA]</scope>
    <source>
        <strain evidence="6">Sxm20200214</strain>
        <tissue evidence="6">Leaf</tissue>
    </source>
</reference>
<dbReference type="AlphaFoldDB" id="A0A8X8AXT4"/>
<dbReference type="GO" id="GO:0008270">
    <property type="term" value="F:zinc ion binding"/>
    <property type="evidence" value="ECO:0007669"/>
    <property type="project" value="UniProtKB-KW"/>
</dbReference>
<dbReference type="InterPro" id="IPR057222">
    <property type="entry name" value="DUF7900"/>
</dbReference>
<evidence type="ECO:0000256" key="2">
    <source>
        <dbReference type="ARBA" id="ARBA00022771"/>
    </source>
</evidence>
<comment type="caution">
    <text evidence="6">The sequence shown here is derived from an EMBL/GenBank/DDBJ whole genome shotgun (WGS) entry which is preliminary data.</text>
</comment>
<keyword evidence="1" id="KW-0479">Metal-binding</keyword>
<dbReference type="Pfam" id="PF25464">
    <property type="entry name" value="DUF7900"/>
    <property type="match status" value="1"/>
</dbReference>
<evidence type="ECO:0000256" key="1">
    <source>
        <dbReference type="ARBA" id="ARBA00022723"/>
    </source>
</evidence>
<evidence type="ECO:0000259" key="5">
    <source>
        <dbReference type="PROSITE" id="PS51999"/>
    </source>
</evidence>
<dbReference type="EMBL" id="JAAMPC010000004">
    <property type="protein sequence ID" value="KAG2313857.1"/>
    <property type="molecule type" value="Genomic_DNA"/>
</dbReference>
<keyword evidence="7" id="KW-1185">Reference proteome</keyword>
<dbReference type="InterPro" id="IPR010666">
    <property type="entry name" value="Znf_GRF"/>
</dbReference>
<sequence>MDFGGFSHKGKGKAKESIVLCGCGLPAKKAQGLTDENPFRRFYGCEGYKTLLDYGFFKWIDEGRPFGWQKRALLEARHKIWQKDHTIMELKKTIAKFQSDWAENAEFEEDIINGFLKLCRDVFFSSKRVRAL</sequence>
<organism evidence="6 7">
    <name type="scientific">Brassica carinata</name>
    <name type="common">Ethiopian mustard</name>
    <name type="synonym">Abyssinian cabbage</name>
    <dbReference type="NCBI Taxonomy" id="52824"/>
    <lineage>
        <taxon>Eukaryota</taxon>
        <taxon>Viridiplantae</taxon>
        <taxon>Streptophyta</taxon>
        <taxon>Embryophyta</taxon>
        <taxon>Tracheophyta</taxon>
        <taxon>Spermatophyta</taxon>
        <taxon>Magnoliopsida</taxon>
        <taxon>eudicotyledons</taxon>
        <taxon>Gunneridae</taxon>
        <taxon>Pentapetalae</taxon>
        <taxon>rosids</taxon>
        <taxon>malvids</taxon>
        <taxon>Brassicales</taxon>
        <taxon>Brassicaceae</taxon>
        <taxon>Brassiceae</taxon>
        <taxon>Brassica</taxon>
    </lineage>
</organism>
<gene>
    <name evidence="6" type="ORF">Bca52824_016979</name>
</gene>
<feature type="domain" description="GRF-type" evidence="5">
    <location>
        <begin position="21"/>
        <end position="63"/>
    </location>
</feature>
<dbReference type="OrthoDB" id="2822301at2759"/>
<keyword evidence="2 4" id="KW-0863">Zinc-finger</keyword>
<dbReference type="Proteomes" id="UP000886595">
    <property type="component" value="Unassembled WGS sequence"/>
</dbReference>
<evidence type="ECO:0000256" key="4">
    <source>
        <dbReference type="PROSITE-ProRule" id="PRU01343"/>
    </source>
</evidence>
<evidence type="ECO:0000313" key="6">
    <source>
        <dbReference type="EMBL" id="KAG2313857.1"/>
    </source>
</evidence>
<keyword evidence="3" id="KW-0862">Zinc</keyword>